<dbReference type="PROSITE" id="PS50109">
    <property type="entry name" value="HIS_KIN"/>
    <property type="match status" value="1"/>
</dbReference>
<dbReference type="GO" id="GO:0000155">
    <property type="term" value="F:phosphorelay sensor kinase activity"/>
    <property type="evidence" value="ECO:0007669"/>
    <property type="project" value="InterPro"/>
</dbReference>
<evidence type="ECO:0000313" key="7">
    <source>
        <dbReference type="EMBL" id="MCL9816676.1"/>
    </source>
</evidence>
<keyword evidence="5" id="KW-0902">Two-component regulatory system</keyword>
<evidence type="ECO:0000256" key="2">
    <source>
        <dbReference type="ARBA" id="ARBA00012438"/>
    </source>
</evidence>
<sequence length="360" mass="40215">MTDCSDEQLPAETAAPIDRAHLEYMRLVENMHDVCVLVEIEGAPPTESYRICRSNQYHKTVTGWTETDIRGESPTTLYGKEIGSDVIKNYRRCIAAREPIEYEADRLLDGELETWNIKLSPVIEHDRVTHLVVVARQVTGKKQERVELERERKRLDELVHLIAHDLRSPLNVAQGYADLLEEPRTGGQDSDYLEQVQGALDRIDTIISETITLVKQGNTVNDVDAVGLSSIARTSWKMVETEDATLTVDIDSECSIVCDYERTKHVFENLFRNAVEHAGPAPTITVGQQSDEGFYIADNGSGIPKKHRETVFLAGVSIEGSTGFGLSIVKWIATAHGWDVDIEESNSGGARFEFTNVTIE</sequence>
<dbReference type="PANTHER" id="PTHR43711">
    <property type="entry name" value="TWO-COMPONENT HISTIDINE KINASE"/>
    <property type="match status" value="1"/>
</dbReference>
<dbReference type="Gene3D" id="1.10.287.130">
    <property type="match status" value="1"/>
</dbReference>
<dbReference type="CDD" id="cd00075">
    <property type="entry name" value="HATPase"/>
    <property type="match status" value="1"/>
</dbReference>
<keyword evidence="3" id="KW-0808">Transferase</keyword>
<evidence type="ECO:0000259" key="6">
    <source>
        <dbReference type="PROSITE" id="PS50109"/>
    </source>
</evidence>
<dbReference type="InterPro" id="IPR003594">
    <property type="entry name" value="HATPase_dom"/>
</dbReference>
<dbReference type="RefSeq" id="WP_174652145.1">
    <property type="nucleotide sequence ID" value="NZ_JAKRVX010000002.1"/>
</dbReference>
<evidence type="ECO:0000256" key="5">
    <source>
        <dbReference type="ARBA" id="ARBA00023012"/>
    </source>
</evidence>
<dbReference type="Pfam" id="PF08448">
    <property type="entry name" value="PAS_4"/>
    <property type="match status" value="1"/>
</dbReference>
<keyword evidence="8" id="KW-1185">Reference proteome</keyword>
<dbReference type="InterPro" id="IPR005467">
    <property type="entry name" value="His_kinase_dom"/>
</dbReference>
<dbReference type="CDD" id="cd00082">
    <property type="entry name" value="HisKA"/>
    <property type="match status" value="1"/>
</dbReference>
<dbReference type="InterPro" id="IPR035965">
    <property type="entry name" value="PAS-like_dom_sf"/>
</dbReference>
<dbReference type="Gene3D" id="3.30.450.20">
    <property type="entry name" value="PAS domain"/>
    <property type="match status" value="1"/>
</dbReference>
<dbReference type="Pfam" id="PF00512">
    <property type="entry name" value="HisKA"/>
    <property type="match status" value="1"/>
</dbReference>
<evidence type="ECO:0000313" key="8">
    <source>
        <dbReference type="Proteomes" id="UP001203207"/>
    </source>
</evidence>
<proteinExistence type="predicted"/>
<dbReference type="AlphaFoldDB" id="A0AAE3FWS4"/>
<dbReference type="Proteomes" id="UP001203207">
    <property type="component" value="Unassembled WGS sequence"/>
</dbReference>
<comment type="catalytic activity">
    <reaction evidence="1">
        <text>ATP + protein L-histidine = ADP + protein N-phospho-L-histidine.</text>
        <dbReference type="EC" id="2.7.13.3"/>
    </reaction>
</comment>
<dbReference type="InterPro" id="IPR036890">
    <property type="entry name" value="HATPase_C_sf"/>
</dbReference>
<feature type="domain" description="Histidine kinase" evidence="6">
    <location>
        <begin position="161"/>
        <end position="355"/>
    </location>
</feature>
<dbReference type="Pfam" id="PF02518">
    <property type="entry name" value="HATPase_c"/>
    <property type="match status" value="1"/>
</dbReference>
<organism evidence="7 8">
    <name type="scientific">Natronocalculus amylovorans</name>
    <dbReference type="NCBI Taxonomy" id="2917812"/>
    <lineage>
        <taxon>Archaea</taxon>
        <taxon>Methanobacteriati</taxon>
        <taxon>Methanobacteriota</taxon>
        <taxon>Stenosarchaea group</taxon>
        <taxon>Halobacteria</taxon>
        <taxon>Halobacteriales</taxon>
        <taxon>Haloferacaceae</taxon>
        <taxon>Natronocalculus</taxon>
    </lineage>
</organism>
<dbReference type="SUPFAM" id="SSF47384">
    <property type="entry name" value="Homodimeric domain of signal transducing histidine kinase"/>
    <property type="match status" value="1"/>
</dbReference>
<protein>
    <recommendedName>
        <fullName evidence="2">histidine kinase</fullName>
        <ecNumber evidence="2">2.7.13.3</ecNumber>
    </recommendedName>
</protein>
<evidence type="ECO:0000256" key="4">
    <source>
        <dbReference type="ARBA" id="ARBA00022777"/>
    </source>
</evidence>
<dbReference type="Gene3D" id="3.30.565.10">
    <property type="entry name" value="Histidine kinase-like ATPase, C-terminal domain"/>
    <property type="match status" value="1"/>
</dbReference>
<reference evidence="7" key="2">
    <citation type="submission" date="2022-02" db="EMBL/GenBank/DDBJ databases">
        <authorList>
            <person name="Elcheninov A.G."/>
            <person name="Sorokin D.Y."/>
            <person name="Kublanov I.V."/>
        </authorList>
    </citation>
    <scope>NUCLEOTIDE SEQUENCE</scope>
    <source>
        <strain evidence="7">AArc-St2</strain>
    </source>
</reference>
<dbReference type="InterPro" id="IPR050736">
    <property type="entry name" value="Sensor_HK_Regulatory"/>
</dbReference>
<dbReference type="PANTHER" id="PTHR43711:SF1">
    <property type="entry name" value="HISTIDINE KINASE 1"/>
    <property type="match status" value="1"/>
</dbReference>
<dbReference type="SUPFAM" id="SSF55785">
    <property type="entry name" value="PYP-like sensor domain (PAS domain)"/>
    <property type="match status" value="1"/>
</dbReference>
<dbReference type="SMART" id="SM00388">
    <property type="entry name" value="HisKA"/>
    <property type="match status" value="1"/>
</dbReference>
<dbReference type="SUPFAM" id="SSF55874">
    <property type="entry name" value="ATPase domain of HSP90 chaperone/DNA topoisomerase II/histidine kinase"/>
    <property type="match status" value="1"/>
</dbReference>
<evidence type="ECO:0000256" key="3">
    <source>
        <dbReference type="ARBA" id="ARBA00022679"/>
    </source>
</evidence>
<comment type="caution">
    <text evidence="7">The sequence shown here is derived from an EMBL/GenBank/DDBJ whole genome shotgun (WGS) entry which is preliminary data.</text>
</comment>
<dbReference type="EC" id="2.7.13.3" evidence="2"/>
<reference evidence="7" key="1">
    <citation type="journal article" date="2022" name="Syst. Appl. Microbiol.">
        <title>Natronocalculus amylovorans gen. nov., sp. nov., and Natranaeroarchaeum aerophilus sp. nov., dominant culturable amylolytic natronoarchaea from hypersaline soda lakes in southwestern Siberia.</title>
        <authorList>
            <person name="Sorokin D.Y."/>
            <person name="Elcheninov A.G."/>
            <person name="Khizhniak T.V."/>
            <person name="Koenen M."/>
            <person name="Bale N.J."/>
            <person name="Damste J.S.S."/>
            <person name="Kublanov I.V."/>
        </authorList>
    </citation>
    <scope>NUCLEOTIDE SEQUENCE</scope>
    <source>
        <strain evidence="7">AArc-St2</strain>
    </source>
</reference>
<dbReference type="InterPro" id="IPR036097">
    <property type="entry name" value="HisK_dim/P_sf"/>
</dbReference>
<dbReference type="EMBL" id="JAKRVX010000002">
    <property type="protein sequence ID" value="MCL9816676.1"/>
    <property type="molecule type" value="Genomic_DNA"/>
</dbReference>
<keyword evidence="4 7" id="KW-0418">Kinase</keyword>
<dbReference type="InterPro" id="IPR003661">
    <property type="entry name" value="HisK_dim/P_dom"/>
</dbReference>
<dbReference type="SMART" id="SM00387">
    <property type="entry name" value="HATPase_c"/>
    <property type="match status" value="1"/>
</dbReference>
<accession>A0AAE3FWS4</accession>
<gene>
    <name evidence="7" type="ORF">AArcSt2_06935</name>
</gene>
<dbReference type="InterPro" id="IPR013656">
    <property type="entry name" value="PAS_4"/>
</dbReference>
<name>A0AAE3FWS4_9EURY</name>
<evidence type="ECO:0000256" key="1">
    <source>
        <dbReference type="ARBA" id="ARBA00000085"/>
    </source>
</evidence>